<gene>
    <name evidence="4" type="ORF">CLUP02_12078</name>
</gene>
<keyword evidence="5" id="KW-1185">Reference proteome</keyword>
<evidence type="ECO:0000256" key="2">
    <source>
        <dbReference type="SAM" id="MobiDB-lite"/>
    </source>
</evidence>
<dbReference type="SUPFAM" id="SSF49785">
    <property type="entry name" value="Galactose-binding domain-like"/>
    <property type="match status" value="1"/>
</dbReference>
<feature type="domain" description="NADH:ubiquinone oxidoreductase intermediate-associated protein 30" evidence="3">
    <location>
        <begin position="503"/>
        <end position="678"/>
    </location>
</feature>
<evidence type="ECO:0000256" key="1">
    <source>
        <dbReference type="ARBA" id="ARBA00007884"/>
    </source>
</evidence>
<protein>
    <submittedName>
        <fullName evidence="4">Complex I intermediate-associated protein 30</fullName>
    </submittedName>
</protein>
<dbReference type="GO" id="GO:0010257">
    <property type="term" value="P:NADH dehydrogenase complex assembly"/>
    <property type="evidence" value="ECO:0007669"/>
    <property type="project" value="TreeGrafter"/>
</dbReference>
<proteinExistence type="inferred from homology"/>
<evidence type="ECO:0000313" key="5">
    <source>
        <dbReference type="Proteomes" id="UP000830671"/>
    </source>
</evidence>
<dbReference type="PANTHER" id="PTHR13194:SF19">
    <property type="entry name" value="NAD(P)-BINDING ROSSMANN-FOLD SUPERFAMILY PROTEIN"/>
    <property type="match status" value="1"/>
</dbReference>
<dbReference type="Proteomes" id="UP000830671">
    <property type="component" value="Chromosome 6"/>
</dbReference>
<comment type="similarity">
    <text evidence="1">Belongs to the CIA30 family.</text>
</comment>
<organism evidence="4 5">
    <name type="scientific">Colletotrichum lupini</name>
    <dbReference type="NCBI Taxonomy" id="145971"/>
    <lineage>
        <taxon>Eukaryota</taxon>
        <taxon>Fungi</taxon>
        <taxon>Dikarya</taxon>
        <taxon>Ascomycota</taxon>
        <taxon>Pezizomycotina</taxon>
        <taxon>Sordariomycetes</taxon>
        <taxon>Hypocreomycetidae</taxon>
        <taxon>Glomerellales</taxon>
        <taxon>Glomerellaceae</taxon>
        <taxon>Colletotrichum</taxon>
        <taxon>Colletotrichum acutatum species complex</taxon>
    </lineage>
</organism>
<dbReference type="Gene3D" id="3.30.710.10">
    <property type="entry name" value="Potassium Channel Kv1.1, Chain A"/>
    <property type="match status" value="1"/>
</dbReference>
<name>A0A9Q8T1H3_9PEZI</name>
<dbReference type="EMBL" id="CP019478">
    <property type="protein sequence ID" value="UQC86576.1"/>
    <property type="molecule type" value="Genomic_DNA"/>
</dbReference>
<reference evidence="4" key="1">
    <citation type="journal article" date="2021" name="Mol. Plant Microbe Interact.">
        <title>Complete Genome Sequence of the Plant-Pathogenic Fungus Colletotrichum lupini.</title>
        <authorList>
            <person name="Baroncelli R."/>
            <person name="Pensec F."/>
            <person name="Da Lio D."/>
            <person name="Boufleur T."/>
            <person name="Vicente I."/>
            <person name="Sarrocco S."/>
            <person name="Picot A."/>
            <person name="Baraldi E."/>
            <person name="Sukno S."/>
            <person name="Thon M."/>
            <person name="Le Floch G."/>
        </authorList>
    </citation>
    <scope>NUCLEOTIDE SEQUENCE</scope>
    <source>
        <strain evidence="4">IMI 504893</strain>
    </source>
</reference>
<sequence length="739" mass="83486">MEKVIDYRITSRAMVEDHNKKAVAAGDSKKILDISEDEFVHIYCGDIIFVVFREVITAGSLYFDACLLGFFKESYNQEIFFDDIDSEALKLYLQLTHGWYFEIKSFGSKVVPFSLFDDLVNANDPEAFKRAHLEIPKIKLNTMAQVCILCDRFLHRSLLCIVRHMFMTLLARTKQNWNTLKYEDSDWNMKYHVDFMLDYMAAFDLFSTGHDDEHLIRDAISESFYWFTRHTPSLVQHFWNIMSPKFIAEWNVSRHIVWDPESEIIIGREWVRFDHAKKLFITDQLVFENSTKQQKDIRNGRVDNMCSIADRIKLFPFVEEHEDNRTRLARLRAIVEQVQHKNTTQYRTFIPGAKIHPVTGQNDLGQRATSKKQGKNKANHAGSGLGGGGRDRDNMSKYVVGEDLGIFGSHPSHFMLEAPNMSTNMRLIQEDPGVERFEVMAWVFDVPSHLGFIHHPAIPLLIQPSSLVSSHQPSISPVHPPAAMHIPVAFRALASAALFTPWDKSQWIASDDTVRNGASHSTLDIIEAGAAGNPFAQSIANFHGKLDYATLGGAGFASQRTVDDWPSLDISAYDTITLEIPFTDGKKYTFNLKDTVPPPVNGVEQSGVSWEFDFQIPAVNHTDGAVEKVVMPFSAFVPTFRGRVQNDAAPLNLTSIKRVNFMIRSFFAEQDGDFELHIKSAIASKEGKLGSLFSHILRNSPILLSIATLKSVSITFQTGLKIEALEAAARPPDAPFSTM</sequence>
<dbReference type="InterPro" id="IPR008979">
    <property type="entry name" value="Galactose-bd-like_sf"/>
</dbReference>
<dbReference type="RefSeq" id="XP_049148187.1">
    <property type="nucleotide sequence ID" value="XM_049291042.1"/>
</dbReference>
<dbReference type="AlphaFoldDB" id="A0A9Q8T1H3"/>
<dbReference type="KEGG" id="clup:CLUP02_12078"/>
<evidence type="ECO:0000313" key="4">
    <source>
        <dbReference type="EMBL" id="UQC86576.1"/>
    </source>
</evidence>
<feature type="compositionally biased region" description="Basic residues" evidence="2">
    <location>
        <begin position="369"/>
        <end position="378"/>
    </location>
</feature>
<dbReference type="GO" id="GO:0051082">
    <property type="term" value="F:unfolded protein binding"/>
    <property type="evidence" value="ECO:0007669"/>
    <property type="project" value="TreeGrafter"/>
</dbReference>
<feature type="compositionally biased region" description="Polar residues" evidence="2">
    <location>
        <begin position="359"/>
        <end position="368"/>
    </location>
</feature>
<dbReference type="InterPro" id="IPR013857">
    <property type="entry name" value="NADH-UbQ_OxRdtase-assoc_prot30"/>
</dbReference>
<dbReference type="Pfam" id="PF08547">
    <property type="entry name" value="CIA30"/>
    <property type="match status" value="1"/>
</dbReference>
<dbReference type="InterPro" id="IPR039131">
    <property type="entry name" value="NDUFAF1"/>
</dbReference>
<dbReference type="GeneID" id="73346052"/>
<dbReference type="SUPFAM" id="SSF54695">
    <property type="entry name" value="POZ domain"/>
    <property type="match status" value="1"/>
</dbReference>
<dbReference type="InterPro" id="IPR011333">
    <property type="entry name" value="SKP1/BTB/POZ_sf"/>
</dbReference>
<accession>A0A9Q8T1H3</accession>
<feature type="region of interest" description="Disordered" evidence="2">
    <location>
        <begin position="357"/>
        <end position="394"/>
    </location>
</feature>
<dbReference type="CDD" id="cd18186">
    <property type="entry name" value="BTB_POZ_ZBTB_KLHL-like"/>
    <property type="match status" value="1"/>
</dbReference>
<dbReference type="PANTHER" id="PTHR13194">
    <property type="entry name" value="COMPLEX I INTERMEDIATE-ASSOCIATED PROTEIN 30"/>
    <property type="match status" value="1"/>
</dbReference>
<evidence type="ECO:0000259" key="3">
    <source>
        <dbReference type="Pfam" id="PF08547"/>
    </source>
</evidence>